<protein>
    <submittedName>
        <fullName evidence="3">Helix-turn-helix transcriptional regulator</fullName>
    </submittedName>
</protein>
<name>A0A930HXD7_9BACT</name>
<dbReference type="GO" id="GO:0003700">
    <property type="term" value="F:DNA-binding transcription factor activity"/>
    <property type="evidence" value="ECO:0007669"/>
    <property type="project" value="TreeGrafter"/>
</dbReference>
<feature type="domain" description="HTH cro/C1-type" evidence="2">
    <location>
        <begin position="12"/>
        <end position="66"/>
    </location>
</feature>
<dbReference type="PROSITE" id="PS50943">
    <property type="entry name" value="HTH_CROC1"/>
    <property type="match status" value="1"/>
</dbReference>
<dbReference type="Gene3D" id="1.10.260.40">
    <property type="entry name" value="lambda repressor-like DNA-binding domains"/>
    <property type="match status" value="1"/>
</dbReference>
<organism evidence="3 4">
    <name type="scientific">Prevotella histicola</name>
    <dbReference type="NCBI Taxonomy" id="470565"/>
    <lineage>
        <taxon>Bacteria</taxon>
        <taxon>Pseudomonadati</taxon>
        <taxon>Bacteroidota</taxon>
        <taxon>Bacteroidia</taxon>
        <taxon>Bacteroidales</taxon>
        <taxon>Prevotellaceae</taxon>
        <taxon>Prevotella</taxon>
    </lineage>
</organism>
<dbReference type="CDD" id="cd00093">
    <property type="entry name" value="HTH_XRE"/>
    <property type="match status" value="1"/>
</dbReference>
<dbReference type="Pfam" id="PF01381">
    <property type="entry name" value="HTH_3"/>
    <property type="match status" value="1"/>
</dbReference>
<dbReference type="PANTHER" id="PTHR46797:SF19">
    <property type="entry name" value="BLL2473 PROTEIN"/>
    <property type="match status" value="1"/>
</dbReference>
<dbReference type="CDD" id="cd02209">
    <property type="entry name" value="cupin_XRE_C"/>
    <property type="match status" value="1"/>
</dbReference>
<dbReference type="Proteomes" id="UP000757461">
    <property type="component" value="Unassembled WGS sequence"/>
</dbReference>
<dbReference type="InterPro" id="IPR013096">
    <property type="entry name" value="Cupin_2"/>
</dbReference>
<sequence length="184" mass="20621">MEEAIKQIGERLKGLREALDIPTKEIADLCGISEEQYLEMESGESELSVSNLQKISRKYGIALDVLMFGEEPHMCSYFLTRSGTGMSVERQKAYKYQSLAGGFRGRKADPFIVIVEPKPADVPLETNTHMGQEFDMVWEGRLELTIGGKKLILEPGDSIYFDANQPHGMRALDGKAVRFLAIIF</sequence>
<dbReference type="InterPro" id="IPR050807">
    <property type="entry name" value="TransReg_Diox_bact_type"/>
</dbReference>
<dbReference type="SUPFAM" id="SSF51182">
    <property type="entry name" value="RmlC-like cupins"/>
    <property type="match status" value="1"/>
</dbReference>
<dbReference type="GO" id="GO:0005829">
    <property type="term" value="C:cytosol"/>
    <property type="evidence" value="ECO:0007669"/>
    <property type="project" value="TreeGrafter"/>
</dbReference>
<dbReference type="Pfam" id="PF07883">
    <property type="entry name" value="Cupin_2"/>
    <property type="match status" value="1"/>
</dbReference>
<evidence type="ECO:0000313" key="3">
    <source>
        <dbReference type="EMBL" id="MBF1414577.1"/>
    </source>
</evidence>
<dbReference type="Gene3D" id="2.60.120.10">
    <property type="entry name" value="Jelly Rolls"/>
    <property type="match status" value="1"/>
</dbReference>
<dbReference type="EMBL" id="JABZSQ010000035">
    <property type="protein sequence ID" value="MBF1414577.1"/>
    <property type="molecule type" value="Genomic_DNA"/>
</dbReference>
<dbReference type="RefSeq" id="WP_036869406.1">
    <property type="nucleotide sequence ID" value="NZ_CAKAQX010000011.1"/>
</dbReference>
<dbReference type="PANTHER" id="PTHR46797">
    <property type="entry name" value="HTH-TYPE TRANSCRIPTIONAL REGULATOR"/>
    <property type="match status" value="1"/>
</dbReference>
<dbReference type="InterPro" id="IPR014710">
    <property type="entry name" value="RmlC-like_jellyroll"/>
</dbReference>
<accession>A0A930HXD7</accession>
<evidence type="ECO:0000313" key="4">
    <source>
        <dbReference type="Proteomes" id="UP000757461"/>
    </source>
</evidence>
<proteinExistence type="predicted"/>
<dbReference type="InterPro" id="IPR010982">
    <property type="entry name" value="Lambda_DNA-bd_dom_sf"/>
</dbReference>
<comment type="caution">
    <text evidence="3">The sequence shown here is derived from an EMBL/GenBank/DDBJ whole genome shotgun (WGS) entry which is preliminary data.</text>
</comment>
<gene>
    <name evidence="3" type="ORF">HXN33_03240</name>
</gene>
<dbReference type="GO" id="GO:0003677">
    <property type="term" value="F:DNA binding"/>
    <property type="evidence" value="ECO:0007669"/>
    <property type="project" value="UniProtKB-KW"/>
</dbReference>
<evidence type="ECO:0000256" key="1">
    <source>
        <dbReference type="ARBA" id="ARBA00023125"/>
    </source>
</evidence>
<keyword evidence="1" id="KW-0238">DNA-binding</keyword>
<dbReference type="InterPro" id="IPR011051">
    <property type="entry name" value="RmlC_Cupin_sf"/>
</dbReference>
<dbReference type="SUPFAM" id="SSF47413">
    <property type="entry name" value="lambda repressor-like DNA-binding domains"/>
    <property type="match status" value="1"/>
</dbReference>
<reference evidence="3" key="1">
    <citation type="submission" date="2020-04" db="EMBL/GenBank/DDBJ databases">
        <title>Deep metagenomics examines the oral microbiome during advanced dental caries in children, revealing novel taxa and co-occurrences with host molecules.</title>
        <authorList>
            <person name="Baker J.L."/>
            <person name="Morton J.T."/>
            <person name="Dinis M."/>
            <person name="Alvarez R."/>
            <person name="Tran N.C."/>
            <person name="Knight R."/>
            <person name="Edlund A."/>
        </authorList>
    </citation>
    <scope>NUCLEOTIDE SEQUENCE</scope>
    <source>
        <strain evidence="3">JCVI_25_bin.9</strain>
    </source>
</reference>
<dbReference type="SMART" id="SM00530">
    <property type="entry name" value="HTH_XRE"/>
    <property type="match status" value="1"/>
</dbReference>
<evidence type="ECO:0000259" key="2">
    <source>
        <dbReference type="PROSITE" id="PS50943"/>
    </source>
</evidence>
<dbReference type="AlphaFoldDB" id="A0A930HXD7"/>
<dbReference type="InterPro" id="IPR001387">
    <property type="entry name" value="Cro/C1-type_HTH"/>
</dbReference>